<evidence type="ECO:0000256" key="2">
    <source>
        <dbReference type="ARBA" id="ARBA00022723"/>
    </source>
</evidence>
<accession>A0A6C2YM99</accession>
<name>A0A6C2YM99_9BACT</name>
<dbReference type="Proteomes" id="UP000464378">
    <property type="component" value="Chromosome"/>
</dbReference>
<organism evidence="7">
    <name type="scientific">Tuwongella immobilis</name>
    <dbReference type="NCBI Taxonomy" id="692036"/>
    <lineage>
        <taxon>Bacteria</taxon>
        <taxon>Pseudomonadati</taxon>
        <taxon>Planctomycetota</taxon>
        <taxon>Planctomycetia</taxon>
        <taxon>Gemmatales</taxon>
        <taxon>Gemmataceae</taxon>
        <taxon>Tuwongella</taxon>
    </lineage>
</organism>
<dbReference type="RefSeq" id="WP_162657532.1">
    <property type="nucleotide sequence ID" value="NZ_LR593887.1"/>
</dbReference>
<dbReference type="Gene3D" id="3.40.720.10">
    <property type="entry name" value="Alkaline Phosphatase, subunit A"/>
    <property type="match status" value="1"/>
</dbReference>
<keyword evidence="5" id="KW-0732">Signal</keyword>
<evidence type="ECO:0000313" key="7">
    <source>
        <dbReference type="EMBL" id="VIP02349.1"/>
    </source>
</evidence>
<dbReference type="InterPro" id="IPR017850">
    <property type="entry name" value="Alkaline_phosphatase_core_sf"/>
</dbReference>
<dbReference type="InParanoid" id="A0A6C2YM99"/>
<dbReference type="CDD" id="cd16027">
    <property type="entry name" value="SGSH"/>
    <property type="match status" value="1"/>
</dbReference>
<keyword evidence="2" id="KW-0479">Metal-binding</keyword>
<evidence type="ECO:0000256" key="4">
    <source>
        <dbReference type="ARBA" id="ARBA00022837"/>
    </source>
</evidence>
<dbReference type="EMBL" id="LR593887">
    <property type="protein sequence ID" value="VTS01133.1"/>
    <property type="molecule type" value="Genomic_DNA"/>
</dbReference>
<evidence type="ECO:0000256" key="3">
    <source>
        <dbReference type="ARBA" id="ARBA00022801"/>
    </source>
</evidence>
<dbReference type="InterPro" id="IPR050738">
    <property type="entry name" value="Sulfatase"/>
</dbReference>
<dbReference type="PANTHER" id="PTHR42693:SF53">
    <property type="entry name" value="ENDO-4-O-SULFATASE"/>
    <property type="match status" value="1"/>
</dbReference>
<keyword evidence="3" id="KW-0378">Hydrolase</keyword>
<feature type="chain" id="PRO_5036172761" description="Sulfatase N-terminal domain-containing protein" evidence="5">
    <location>
        <begin position="24"/>
        <end position="457"/>
    </location>
</feature>
<evidence type="ECO:0000256" key="1">
    <source>
        <dbReference type="ARBA" id="ARBA00008779"/>
    </source>
</evidence>
<dbReference type="PANTHER" id="PTHR42693">
    <property type="entry name" value="ARYLSULFATASE FAMILY MEMBER"/>
    <property type="match status" value="1"/>
</dbReference>
<evidence type="ECO:0000259" key="6">
    <source>
        <dbReference type="Pfam" id="PF00884"/>
    </source>
</evidence>
<gene>
    <name evidence="7" type="ORF">GMBLW1_16110</name>
</gene>
<keyword evidence="4" id="KW-0106">Calcium</keyword>
<protein>
    <recommendedName>
        <fullName evidence="6">Sulfatase N-terminal domain-containing protein</fullName>
    </recommendedName>
</protein>
<dbReference type="GO" id="GO:0046872">
    <property type="term" value="F:metal ion binding"/>
    <property type="evidence" value="ECO:0007669"/>
    <property type="project" value="UniProtKB-KW"/>
</dbReference>
<keyword evidence="8" id="KW-1185">Reference proteome</keyword>
<dbReference type="KEGG" id="tim:GMBLW1_16110"/>
<dbReference type="GO" id="GO:0004065">
    <property type="term" value="F:arylsulfatase activity"/>
    <property type="evidence" value="ECO:0007669"/>
    <property type="project" value="TreeGrafter"/>
</dbReference>
<sequence length="457" mass="49826">MIRRLSYLAMLAAVLGIAPSVLAAKNVVLLIADDLGIEQVGCYGNPIIRTPNLDALAKSGARFTQAFSSVASCSPSRGSLLTGLPTHQCGQYGLAHAAHHSQSFDNVASLPGLLGKAGYATGVIAKLHVGPKAVYPFDAELGPGAGRNPTAIERFTKQFLQQAGDKPFFLLVGYTDPHRDAKGFANKDYPDAQPIVYDPKEVIVPAHLPDRPEVRQELAEYYQSVSRLDDGVGRVLKAIQSAGKADETLVIFLSDNGIPFPGAKTTLYDAGVHLPLLIRAPGKGKPEVVNPSLVSFLDVAPTILDWAGVPAPKAMLGKSLLPLLDGSAPADRTAVYGSHQYHEVTMYYPMRMIRTRKFKLLVNLAHPLEYPSAGDLFDSPTWQGILERKDTQLGRRSLATFLHRPMLELYDVQADPNELKNLAADPAYASTVQELRAQLREWQKLTKDPWLVKDRHE</sequence>
<dbReference type="EMBL" id="LR586016">
    <property type="protein sequence ID" value="VIP02349.1"/>
    <property type="molecule type" value="Genomic_DNA"/>
</dbReference>
<dbReference type="InterPro" id="IPR024607">
    <property type="entry name" value="Sulfatase_CS"/>
</dbReference>
<dbReference type="PROSITE" id="PS00523">
    <property type="entry name" value="SULFATASE_1"/>
    <property type="match status" value="1"/>
</dbReference>
<feature type="domain" description="Sulfatase N-terminal" evidence="6">
    <location>
        <begin position="25"/>
        <end position="309"/>
    </location>
</feature>
<evidence type="ECO:0000256" key="5">
    <source>
        <dbReference type="SAM" id="SignalP"/>
    </source>
</evidence>
<comment type="similarity">
    <text evidence="1">Belongs to the sulfatase family.</text>
</comment>
<dbReference type="Pfam" id="PF00884">
    <property type="entry name" value="Sulfatase"/>
    <property type="match status" value="1"/>
</dbReference>
<proteinExistence type="inferred from homology"/>
<dbReference type="InterPro" id="IPR000917">
    <property type="entry name" value="Sulfatase_N"/>
</dbReference>
<dbReference type="SUPFAM" id="SSF53649">
    <property type="entry name" value="Alkaline phosphatase-like"/>
    <property type="match status" value="1"/>
</dbReference>
<dbReference type="AlphaFoldDB" id="A0A6C2YM99"/>
<evidence type="ECO:0000313" key="8">
    <source>
        <dbReference type="Proteomes" id="UP000464378"/>
    </source>
</evidence>
<feature type="signal peptide" evidence="5">
    <location>
        <begin position="1"/>
        <end position="23"/>
    </location>
</feature>
<reference evidence="7" key="1">
    <citation type="submission" date="2019-04" db="EMBL/GenBank/DDBJ databases">
        <authorList>
            <consortium name="Science for Life Laboratories"/>
        </authorList>
    </citation>
    <scope>NUCLEOTIDE SEQUENCE</scope>
    <source>
        <strain evidence="7">MBLW1</strain>
    </source>
</reference>